<dbReference type="SUPFAM" id="SSF101386">
    <property type="entry name" value="all-alpha NTP pyrophosphatases"/>
    <property type="match status" value="1"/>
</dbReference>
<sequence>MGSRPGERLLDLVAVMDRLRSPGGCPWDAEQTHHSLVEYLVEEAYETVEAIETSDDAALREELGDLLLQVVFHARIAEEHAAPWSIDDVAAGIVDKLVSRHPHVFADVDASTAAEVEANWAALKAAEKGRESVTDGVPQALPALVLAAKLMSRAKQVPVVPAEPDAAAAAASAVASLSAGRPTAEAAYGDLLLALVAQARADGVDAEQALREATRGYRARVRAAEGPHA</sequence>
<dbReference type="Proteomes" id="UP001596138">
    <property type="component" value="Unassembled WGS sequence"/>
</dbReference>
<proteinExistence type="predicted"/>
<dbReference type="Gene3D" id="1.10.287.1080">
    <property type="entry name" value="MazG-like"/>
    <property type="match status" value="2"/>
</dbReference>
<dbReference type="InterPro" id="IPR011551">
    <property type="entry name" value="NTP_PyrPHydrolase_MazG"/>
</dbReference>
<accession>A0ABW1SY01</accession>
<organism evidence="2 3">
    <name type="scientific">Longivirga aurantiaca</name>
    <dbReference type="NCBI Taxonomy" id="1837743"/>
    <lineage>
        <taxon>Bacteria</taxon>
        <taxon>Bacillati</taxon>
        <taxon>Actinomycetota</taxon>
        <taxon>Actinomycetes</taxon>
        <taxon>Sporichthyales</taxon>
        <taxon>Sporichthyaceae</taxon>
        <taxon>Longivirga</taxon>
    </lineage>
</organism>
<dbReference type="PANTHER" id="PTHR30522:SF0">
    <property type="entry name" value="NUCLEOSIDE TRIPHOSPHATE PYROPHOSPHOHYDROLASE"/>
    <property type="match status" value="1"/>
</dbReference>
<reference evidence="3" key="1">
    <citation type="journal article" date="2019" name="Int. J. Syst. Evol. Microbiol.">
        <title>The Global Catalogue of Microorganisms (GCM) 10K type strain sequencing project: providing services to taxonomists for standard genome sequencing and annotation.</title>
        <authorList>
            <consortium name="The Broad Institute Genomics Platform"/>
            <consortium name="The Broad Institute Genome Sequencing Center for Infectious Disease"/>
            <person name="Wu L."/>
            <person name="Ma J."/>
        </authorList>
    </citation>
    <scope>NUCLEOTIDE SEQUENCE [LARGE SCALE GENOMIC DNA]</scope>
    <source>
        <strain evidence="3">CGMCC 4.7317</strain>
    </source>
</reference>
<comment type="caution">
    <text evidence="2">The sequence shown here is derived from an EMBL/GenBank/DDBJ whole genome shotgun (WGS) entry which is preliminary data.</text>
</comment>
<name>A0ABW1SY01_9ACTN</name>
<keyword evidence="3" id="KW-1185">Reference proteome</keyword>
<evidence type="ECO:0000259" key="1">
    <source>
        <dbReference type="Pfam" id="PF03819"/>
    </source>
</evidence>
<feature type="domain" description="NTP pyrophosphohydrolase MazG-like" evidence="1">
    <location>
        <begin position="31"/>
        <end position="105"/>
    </location>
</feature>
<dbReference type="InterPro" id="IPR048015">
    <property type="entry name" value="NTP-PPase_MazG-like_N"/>
</dbReference>
<dbReference type="PANTHER" id="PTHR30522">
    <property type="entry name" value="NUCLEOSIDE TRIPHOSPHATE PYROPHOSPHOHYDROLASE"/>
    <property type="match status" value="1"/>
</dbReference>
<protein>
    <submittedName>
        <fullName evidence="2">YabN family protein</fullName>
    </submittedName>
</protein>
<dbReference type="NCBIfam" id="TIGR00444">
    <property type="entry name" value="mazG"/>
    <property type="match status" value="1"/>
</dbReference>
<evidence type="ECO:0000313" key="2">
    <source>
        <dbReference type="EMBL" id="MFC6236753.1"/>
    </source>
</evidence>
<dbReference type="EMBL" id="JBHSTI010000002">
    <property type="protein sequence ID" value="MFC6236753.1"/>
    <property type="molecule type" value="Genomic_DNA"/>
</dbReference>
<evidence type="ECO:0000313" key="3">
    <source>
        <dbReference type="Proteomes" id="UP001596138"/>
    </source>
</evidence>
<dbReference type="Pfam" id="PF03819">
    <property type="entry name" value="MazG"/>
    <property type="match status" value="1"/>
</dbReference>
<dbReference type="InterPro" id="IPR004518">
    <property type="entry name" value="MazG-like_dom"/>
</dbReference>
<gene>
    <name evidence="2" type="ORF">ACFQGU_02605</name>
</gene>
<dbReference type="CDD" id="cd11528">
    <property type="entry name" value="NTP-PPase_MazG_Nterm"/>
    <property type="match status" value="1"/>
</dbReference>
<dbReference type="RefSeq" id="WP_386763789.1">
    <property type="nucleotide sequence ID" value="NZ_JBHSTI010000002.1"/>
</dbReference>